<dbReference type="Gene3D" id="3.40.30.10">
    <property type="entry name" value="Glutaredoxin"/>
    <property type="match status" value="1"/>
</dbReference>
<keyword evidence="5" id="KW-0049">Antioxidant</keyword>
<dbReference type="GO" id="GO:0005634">
    <property type="term" value="C:nucleus"/>
    <property type="evidence" value="ECO:0007669"/>
    <property type="project" value="UniProtKB-SubCell"/>
</dbReference>
<dbReference type="SUPFAM" id="SSF52833">
    <property type="entry name" value="Thioredoxin-like"/>
    <property type="match status" value="1"/>
</dbReference>
<evidence type="ECO:0000256" key="6">
    <source>
        <dbReference type="ARBA" id="ARBA00023002"/>
    </source>
</evidence>
<dbReference type="STRING" id="1388766.A0A017S8Y6"/>
<keyword evidence="7" id="KW-1015">Disulfide bond</keyword>
<dbReference type="InterPro" id="IPR036249">
    <property type="entry name" value="Thioredoxin-like_sf"/>
</dbReference>
<keyword evidence="17" id="KW-1185">Reference proteome</keyword>
<evidence type="ECO:0000256" key="1">
    <source>
        <dbReference type="ARBA" id="ARBA00004123"/>
    </source>
</evidence>
<dbReference type="EMBL" id="KK088431">
    <property type="protein sequence ID" value="EYE93523.1"/>
    <property type="molecule type" value="Genomic_DNA"/>
</dbReference>
<dbReference type="HOGENOM" id="CLU_042529_2_0_1"/>
<sequence length="215" mass="22929">MVELRKRKASAQPNITGTKKRGKKEEIPSSSRQTGKTSNTTNADSLTGVPNIGDTVILDGFGGEIQTNDGARTNLKELVATSKSGVVLFTYPKASTPGCTKQACMFRDKYSHLTSTGLSIYGLSTDSPKANTTFRSKQTLPYPLLCDTSAVLISAIGYKKAPKGTIRGVFSVDKQGKVLLRQAGGPDATVDAVQKLVQVEGTPKTDVETQTKNEN</sequence>
<comment type="catalytic activity">
    <reaction evidence="12">
        <text>a hydroperoxide + [thioredoxin]-dithiol = an alcohol + [thioredoxin]-disulfide + H2O</text>
        <dbReference type="Rhea" id="RHEA:62620"/>
        <dbReference type="Rhea" id="RHEA-COMP:10698"/>
        <dbReference type="Rhea" id="RHEA-COMP:10700"/>
        <dbReference type="ChEBI" id="CHEBI:15377"/>
        <dbReference type="ChEBI" id="CHEBI:29950"/>
        <dbReference type="ChEBI" id="CHEBI:30879"/>
        <dbReference type="ChEBI" id="CHEBI:35924"/>
        <dbReference type="ChEBI" id="CHEBI:50058"/>
        <dbReference type="EC" id="1.11.1.24"/>
    </reaction>
</comment>
<keyword evidence="6" id="KW-0560">Oxidoreductase</keyword>
<keyword evidence="4" id="KW-0575">Peroxidase</keyword>
<evidence type="ECO:0000256" key="14">
    <source>
        <dbReference type="SAM" id="MobiDB-lite"/>
    </source>
</evidence>
<evidence type="ECO:0000256" key="5">
    <source>
        <dbReference type="ARBA" id="ARBA00022862"/>
    </source>
</evidence>
<evidence type="ECO:0000313" key="17">
    <source>
        <dbReference type="Proteomes" id="UP000019804"/>
    </source>
</evidence>
<dbReference type="CDD" id="cd03017">
    <property type="entry name" value="PRX_BCP"/>
    <property type="match status" value="1"/>
</dbReference>
<dbReference type="InterPro" id="IPR013766">
    <property type="entry name" value="Thioredoxin_domain"/>
</dbReference>
<dbReference type="PROSITE" id="PS51352">
    <property type="entry name" value="THIOREDOXIN_2"/>
    <property type="match status" value="1"/>
</dbReference>
<comment type="subcellular location">
    <subcellularLocation>
        <location evidence="1">Nucleus</location>
    </subcellularLocation>
</comment>
<evidence type="ECO:0000256" key="11">
    <source>
        <dbReference type="ARBA" id="ARBA00038489"/>
    </source>
</evidence>
<dbReference type="RefSeq" id="XP_040637211.1">
    <property type="nucleotide sequence ID" value="XM_040782401.1"/>
</dbReference>
<evidence type="ECO:0000256" key="13">
    <source>
        <dbReference type="ARBA" id="ARBA00077538"/>
    </source>
</evidence>
<dbReference type="GO" id="GO:0034599">
    <property type="term" value="P:cellular response to oxidative stress"/>
    <property type="evidence" value="ECO:0007669"/>
    <property type="project" value="UniProtKB-ARBA"/>
</dbReference>
<dbReference type="EC" id="1.11.1.24" evidence="3"/>
<dbReference type="GO" id="GO:0008379">
    <property type="term" value="F:thioredoxin peroxidase activity"/>
    <property type="evidence" value="ECO:0007669"/>
    <property type="project" value="TreeGrafter"/>
</dbReference>
<evidence type="ECO:0000313" key="16">
    <source>
        <dbReference type="EMBL" id="EYE93523.1"/>
    </source>
</evidence>
<feature type="compositionally biased region" description="Polar residues" evidence="14">
    <location>
        <begin position="28"/>
        <end position="45"/>
    </location>
</feature>
<comment type="subunit">
    <text evidence="2">Monomer.</text>
</comment>
<dbReference type="PANTHER" id="PTHR42801:SF23">
    <property type="entry name" value="PEROXIREDOXIN DOT5"/>
    <property type="match status" value="1"/>
</dbReference>
<reference evidence="17" key="1">
    <citation type="journal article" date="2014" name="Nat. Commun.">
        <title>Genomic adaptations of the halophilic Dead Sea filamentous fungus Eurotium rubrum.</title>
        <authorList>
            <person name="Kis-Papo T."/>
            <person name="Weig A.R."/>
            <person name="Riley R."/>
            <person name="Persoh D."/>
            <person name="Salamov A."/>
            <person name="Sun H."/>
            <person name="Lipzen A."/>
            <person name="Wasser S.P."/>
            <person name="Rambold G."/>
            <person name="Grigoriev I.V."/>
            <person name="Nevo E."/>
        </authorList>
    </citation>
    <scope>NUCLEOTIDE SEQUENCE [LARGE SCALE GENOMIC DNA]</scope>
    <source>
        <strain evidence="17">CBS 135680</strain>
    </source>
</reference>
<evidence type="ECO:0000256" key="12">
    <source>
        <dbReference type="ARBA" id="ARBA00049091"/>
    </source>
</evidence>
<dbReference type="OrthoDB" id="338622at2759"/>
<evidence type="ECO:0000256" key="3">
    <source>
        <dbReference type="ARBA" id="ARBA00013017"/>
    </source>
</evidence>
<keyword evidence="8" id="KW-0539">Nucleus</keyword>
<evidence type="ECO:0000256" key="8">
    <source>
        <dbReference type="ARBA" id="ARBA00023242"/>
    </source>
</evidence>
<evidence type="ECO:0000256" key="2">
    <source>
        <dbReference type="ARBA" id="ARBA00011245"/>
    </source>
</evidence>
<feature type="domain" description="Thioredoxin" evidence="15">
    <location>
        <begin position="37"/>
        <end position="202"/>
    </location>
</feature>
<dbReference type="Proteomes" id="UP000019804">
    <property type="component" value="Unassembled WGS sequence"/>
</dbReference>
<proteinExistence type="inferred from homology"/>
<dbReference type="GeneID" id="63697525"/>
<dbReference type="AlphaFoldDB" id="A0A017S8Y6"/>
<gene>
    <name evidence="16" type="ORF">EURHEDRAFT_414346</name>
</gene>
<keyword evidence="9" id="KW-0676">Redox-active center</keyword>
<name>A0A017S8Y6_ASPRC</name>
<organism evidence="16 17">
    <name type="scientific">Aspergillus ruber (strain CBS 135680)</name>
    <dbReference type="NCBI Taxonomy" id="1388766"/>
    <lineage>
        <taxon>Eukaryota</taxon>
        <taxon>Fungi</taxon>
        <taxon>Dikarya</taxon>
        <taxon>Ascomycota</taxon>
        <taxon>Pezizomycotina</taxon>
        <taxon>Eurotiomycetes</taxon>
        <taxon>Eurotiomycetidae</taxon>
        <taxon>Eurotiales</taxon>
        <taxon>Aspergillaceae</taxon>
        <taxon>Aspergillus</taxon>
        <taxon>Aspergillus subgen. Aspergillus</taxon>
    </lineage>
</organism>
<dbReference type="GO" id="GO:0045454">
    <property type="term" value="P:cell redox homeostasis"/>
    <property type="evidence" value="ECO:0007669"/>
    <property type="project" value="TreeGrafter"/>
</dbReference>
<dbReference type="FunFam" id="3.40.30.10:FF:000157">
    <property type="entry name" value="DOT5p Nuclear thiol peroxidase"/>
    <property type="match status" value="1"/>
</dbReference>
<evidence type="ECO:0000256" key="7">
    <source>
        <dbReference type="ARBA" id="ARBA00023157"/>
    </source>
</evidence>
<dbReference type="PANTHER" id="PTHR42801">
    <property type="entry name" value="THIOREDOXIN-DEPENDENT PEROXIDE REDUCTASE"/>
    <property type="match status" value="1"/>
</dbReference>
<dbReference type="GO" id="GO:0005737">
    <property type="term" value="C:cytoplasm"/>
    <property type="evidence" value="ECO:0007669"/>
    <property type="project" value="TreeGrafter"/>
</dbReference>
<feature type="region of interest" description="Disordered" evidence="14">
    <location>
        <begin position="1"/>
        <end position="47"/>
    </location>
</feature>
<dbReference type="Pfam" id="PF00578">
    <property type="entry name" value="AhpC-TSA"/>
    <property type="match status" value="1"/>
</dbReference>
<evidence type="ECO:0000259" key="15">
    <source>
        <dbReference type="PROSITE" id="PS51352"/>
    </source>
</evidence>
<dbReference type="InterPro" id="IPR050924">
    <property type="entry name" value="Peroxiredoxin_BCP/PrxQ"/>
</dbReference>
<evidence type="ECO:0000256" key="10">
    <source>
        <dbReference type="ARBA" id="ARBA00032824"/>
    </source>
</evidence>
<protein>
    <recommendedName>
        <fullName evidence="3">thioredoxin-dependent peroxiredoxin</fullName>
        <ecNumber evidence="3">1.11.1.24</ecNumber>
    </recommendedName>
    <alternativeName>
        <fullName evidence="13">Nuclear thiol peroxidase</fullName>
    </alternativeName>
    <alternativeName>
        <fullName evidence="10">Thioredoxin peroxidase</fullName>
    </alternativeName>
</protein>
<evidence type="ECO:0000256" key="4">
    <source>
        <dbReference type="ARBA" id="ARBA00022559"/>
    </source>
</evidence>
<evidence type="ECO:0000256" key="9">
    <source>
        <dbReference type="ARBA" id="ARBA00023284"/>
    </source>
</evidence>
<dbReference type="InterPro" id="IPR000866">
    <property type="entry name" value="AhpC/TSA"/>
</dbReference>
<accession>A0A017S8Y6</accession>
<comment type="similarity">
    <text evidence="11">Belongs to the peroxiredoxin family. BCP/PrxQ subfamily.</text>
</comment>